<feature type="transmembrane region" description="Helical" evidence="7">
    <location>
        <begin position="244"/>
        <end position="266"/>
    </location>
</feature>
<evidence type="ECO:0000313" key="11">
    <source>
        <dbReference type="Proteomes" id="UP000178574"/>
    </source>
</evidence>
<evidence type="ECO:0000259" key="9">
    <source>
        <dbReference type="Pfam" id="PF06750"/>
    </source>
</evidence>
<evidence type="ECO:0000256" key="7">
    <source>
        <dbReference type="SAM" id="Phobius"/>
    </source>
</evidence>
<dbReference type="Gene3D" id="1.20.120.1220">
    <property type="match status" value="1"/>
</dbReference>
<comment type="subcellular location">
    <subcellularLocation>
        <location evidence="1">Cell membrane</location>
        <topology evidence="1">Multi-pass membrane protein</topology>
    </subcellularLocation>
</comment>
<evidence type="ECO:0000256" key="4">
    <source>
        <dbReference type="ARBA" id="ARBA00022692"/>
    </source>
</evidence>
<reference evidence="10 11" key="1">
    <citation type="journal article" date="2016" name="Nat. Commun.">
        <title>Thousands of microbial genomes shed light on interconnected biogeochemical processes in an aquifer system.</title>
        <authorList>
            <person name="Anantharaman K."/>
            <person name="Brown C.T."/>
            <person name="Hug L.A."/>
            <person name="Sharon I."/>
            <person name="Castelle C.J."/>
            <person name="Probst A.J."/>
            <person name="Thomas B.C."/>
            <person name="Singh A."/>
            <person name="Wilkins M.J."/>
            <person name="Karaoz U."/>
            <person name="Brodie E.L."/>
            <person name="Williams K.H."/>
            <person name="Hubbard S.S."/>
            <person name="Banfield J.F."/>
        </authorList>
    </citation>
    <scope>NUCLEOTIDE SEQUENCE [LARGE SCALE GENOMIC DNA]</scope>
</reference>
<dbReference type="GO" id="GO:0006465">
    <property type="term" value="P:signal peptide processing"/>
    <property type="evidence" value="ECO:0007669"/>
    <property type="project" value="TreeGrafter"/>
</dbReference>
<proteinExistence type="inferred from homology"/>
<feature type="transmembrane region" description="Helical" evidence="7">
    <location>
        <begin position="173"/>
        <end position="190"/>
    </location>
</feature>
<name>A0A1G2KCC7_9BACT</name>
<comment type="similarity">
    <text evidence="2">Belongs to the peptidase A24 family.</text>
</comment>
<dbReference type="InterPro" id="IPR000045">
    <property type="entry name" value="Prepilin_IV_endopep_pep"/>
</dbReference>
<comment type="caution">
    <text evidence="10">The sequence shown here is derived from an EMBL/GenBank/DDBJ whole genome shotgun (WGS) entry which is preliminary data.</text>
</comment>
<evidence type="ECO:0000256" key="1">
    <source>
        <dbReference type="ARBA" id="ARBA00004651"/>
    </source>
</evidence>
<dbReference type="GO" id="GO:0005886">
    <property type="term" value="C:plasma membrane"/>
    <property type="evidence" value="ECO:0007669"/>
    <property type="project" value="UniProtKB-SubCell"/>
</dbReference>
<gene>
    <name evidence="10" type="ORF">A2847_02700</name>
</gene>
<evidence type="ECO:0000256" key="6">
    <source>
        <dbReference type="ARBA" id="ARBA00023136"/>
    </source>
</evidence>
<evidence type="ECO:0000256" key="3">
    <source>
        <dbReference type="ARBA" id="ARBA00022475"/>
    </source>
</evidence>
<organism evidence="10 11">
    <name type="scientific">Candidatus Sungbacteria bacterium RIFCSPHIGHO2_01_FULL_50_25</name>
    <dbReference type="NCBI Taxonomy" id="1802265"/>
    <lineage>
        <taxon>Bacteria</taxon>
        <taxon>Candidatus Sungiibacteriota</taxon>
    </lineage>
</organism>
<keyword evidence="3" id="KW-1003">Cell membrane</keyword>
<keyword evidence="6 7" id="KW-0472">Membrane</keyword>
<dbReference type="AlphaFoldDB" id="A0A1G2KCC7"/>
<evidence type="ECO:0000313" key="10">
    <source>
        <dbReference type="EMBL" id="OGZ96893.1"/>
    </source>
</evidence>
<feature type="transmembrane region" description="Helical" evidence="7">
    <location>
        <begin position="74"/>
        <end position="94"/>
    </location>
</feature>
<dbReference type="PANTHER" id="PTHR30487">
    <property type="entry name" value="TYPE 4 PREPILIN-LIKE PROTEINS LEADER PEPTIDE-PROCESSING ENZYME"/>
    <property type="match status" value="1"/>
</dbReference>
<keyword evidence="4 7" id="KW-0812">Transmembrane</keyword>
<evidence type="ECO:0000259" key="8">
    <source>
        <dbReference type="Pfam" id="PF01478"/>
    </source>
</evidence>
<dbReference type="EMBL" id="MHQD01000004">
    <property type="protein sequence ID" value="OGZ96893.1"/>
    <property type="molecule type" value="Genomic_DNA"/>
</dbReference>
<feature type="transmembrane region" description="Helical" evidence="7">
    <location>
        <begin position="202"/>
        <end position="224"/>
    </location>
</feature>
<dbReference type="InterPro" id="IPR050882">
    <property type="entry name" value="Prepilin_peptidase/N-MTase"/>
</dbReference>
<dbReference type="Proteomes" id="UP000178574">
    <property type="component" value="Unassembled WGS sequence"/>
</dbReference>
<feature type="transmembrane region" description="Helical" evidence="7">
    <location>
        <begin position="106"/>
        <end position="130"/>
    </location>
</feature>
<sequence>MGIGVVEVFSLGFGFCIGSFLNVAIRRGIRGESFFGRSKCESCGKILTPIELIPLVSFFLQRGRCRSCGGALSLQYPLVEATTGILFAIAAYLFPLDINLWRPNLHTIIISFVPLILACVGLSAALFAFVVDLRTKIIPDSAFYILFAVGVAAVSFRWYAADPNFSSGIFSDAGAALLISLFFASLWFFSRGQWMGFGDAKLILATSLAIGFPASIAALLFSFWSGGVVGGVLLLFRRTTLKSTIPFGPFILLGSASAYFFSPFFFETTRFLEGIYEIVYYSF</sequence>
<keyword evidence="5 7" id="KW-1133">Transmembrane helix</keyword>
<dbReference type="GO" id="GO:0004190">
    <property type="term" value="F:aspartic-type endopeptidase activity"/>
    <property type="evidence" value="ECO:0007669"/>
    <property type="project" value="InterPro"/>
</dbReference>
<dbReference type="InterPro" id="IPR010627">
    <property type="entry name" value="Prepilin_pept_A24_N"/>
</dbReference>
<accession>A0A1G2KCC7</accession>
<evidence type="ECO:0008006" key="12">
    <source>
        <dbReference type="Google" id="ProtNLM"/>
    </source>
</evidence>
<feature type="domain" description="Prepilin peptidase A24 N-terminal" evidence="9">
    <location>
        <begin position="13"/>
        <end position="93"/>
    </location>
</feature>
<protein>
    <recommendedName>
        <fullName evidence="12">Prepilin peptidase</fullName>
    </recommendedName>
</protein>
<evidence type="ECO:0000256" key="2">
    <source>
        <dbReference type="ARBA" id="ARBA00005801"/>
    </source>
</evidence>
<feature type="domain" description="Prepilin type IV endopeptidase peptidase" evidence="8">
    <location>
        <begin position="120"/>
        <end position="230"/>
    </location>
</feature>
<feature type="transmembrane region" description="Helical" evidence="7">
    <location>
        <begin position="6"/>
        <end position="25"/>
    </location>
</feature>
<dbReference type="PANTHER" id="PTHR30487:SF0">
    <property type="entry name" value="PREPILIN LEADER PEPTIDASE_N-METHYLTRANSFERASE-RELATED"/>
    <property type="match status" value="1"/>
</dbReference>
<dbReference type="Pfam" id="PF06750">
    <property type="entry name" value="A24_N_bact"/>
    <property type="match status" value="1"/>
</dbReference>
<feature type="transmembrane region" description="Helical" evidence="7">
    <location>
        <begin position="142"/>
        <end position="161"/>
    </location>
</feature>
<dbReference type="Pfam" id="PF01478">
    <property type="entry name" value="Peptidase_A24"/>
    <property type="match status" value="1"/>
</dbReference>
<evidence type="ECO:0000256" key="5">
    <source>
        <dbReference type="ARBA" id="ARBA00022989"/>
    </source>
</evidence>